<dbReference type="PANTHER" id="PTHR43808">
    <property type="entry name" value="ACETYLORNITHINE DEACETYLASE"/>
    <property type="match status" value="1"/>
</dbReference>
<dbReference type="AlphaFoldDB" id="A0AAJ6JSV8"/>
<dbReference type="PANTHER" id="PTHR43808:SF31">
    <property type="entry name" value="N-ACETYL-L-CITRULLINE DEACETYLASE"/>
    <property type="match status" value="1"/>
</dbReference>
<evidence type="ECO:0000259" key="3">
    <source>
        <dbReference type="Pfam" id="PF07687"/>
    </source>
</evidence>
<evidence type="ECO:0000256" key="1">
    <source>
        <dbReference type="ARBA" id="ARBA00022801"/>
    </source>
</evidence>
<dbReference type="InterPro" id="IPR002933">
    <property type="entry name" value="Peptidase_M20"/>
</dbReference>
<proteinExistence type="predicted"/>
<protein>
    <submittedName>
        <fullName evidence="4">M20/M25/M40 family metallo-hydrolase</fullName>
    </submittedName>
</protein>
<dbReference type="Proteomes" id="UP001237869">
    <property type="component" value="Chromosome"/>
</dbReference>
<dbReference type="RefSeq" id="WP_280956070.1">
    <property type="nucleotide sequence ID" value="NZ_CP092145.1"/>
</dbReference>
<dbReference type="Gene3D" id="3.30.70.360">
    <property type="match status" value="1"/>
</dbReference>
<evidence type="ECO:0000313" key="4">
    <source>
        <dbReference type="EMBL" id="WGS67266.1"/>
    </source>
</evidence>
<organism evidence="4 5">
    <name type="scientific">Carsonella ruddii</name>
    <dbReference type="NCBI Taxonomy" id="114186"/>
    <lineage>
        <taxon>Bacteria</taxon>
        <taxon>Pseudomonadati</taxon>
        <taxon>Pseudomonadota</taxon>
        <taxon>Gammaproteobacteria</taxon>
        <taxon>Oceanospirillales</taxon>
        <taxon>Halomonadaceae</taxon>
        <taxon>Zymobacter group</taxon>
        <taxon>Candidatus Carsonella</taxon>
    </lineage>
</organism>
<evidence type="ECO:0000256" key="2">
    <source>
        <dbReference type="ARBA" id="ARBA00023285"/>
    </source>
</evidence>
<dbReference type="GO" id="GO:0006526">
    <property type="term" value="P:L-arginine biosynthetic process"/>
    <property type="evidence" value="ECO:0007669"/>
    <property type="project" value="TreeGrafter"/>
</dbReference>
<dbReference type="Pfam" id="PF07687">
    <property type="entry name" value="M20_dimer"/>
    <property type="match status" value="1"/>
</dbReference>
<gene>
    <name evidence="4" type="ORF">MEJ65_00095</name>
</gene>
<dbReference type="InterPro" id="IPR011650">
    <property type="entry name" value="Peptidase_M20_dimer"/>
</dbReference>
<name>A0AAJ6JSV8_CARRU</name>
<reference evidence="4" key="1">
    <citation type="submission" date="2022-02" db="EMBL/GenBank/DDBJ databases">
        <title>Long-read sequencing of the primary endosymbionts of Cacopsylla melanoneura.</title>
        <authorList>
            <person name="Dittmer J."/>
            <person name="Corretto E."/>
            <person name="Stauffer C."/>
            <person name="Schuler H."/>
        </authorList>
    </citation>
    <scope>NUCLEOTIDE SEQUENCE</scope>
    <source>
        <strain evidence="4">Cmel4</strain>
    </source>
</reference>
<dbReference type="GO" id="GO:0008777">
    <property type="term" value="F:acetylornithine deacetylase activity"/>
    <property type="evidence" value="ECO:0007669"/>
    <property type="project" value="TreeGrafter"/>
</dbReference>
<dbReference type="Pfam" id="PF01546">
    <property type="entry name" value="Peptidase_M20"/>
    <property type="match status" value="1"/>
</dbReference>
<dbReference type="Gene3D" id="3.40.630.10">
    <property type="entry name" value="Zn peptidases"/>
    <property type="match status" value="1"/>
</dbReference>
<dbReference type="SUPFAM" id="SSF53187">
    <property type="entry name" value="Zn-dependent exopeptidases"/>
    <property type="match status" value="1"/>
</dbReference>
<evidence type="ECO:0000313" key="5">
    <source>
        <dbReference type="Proteomes" id="UP001237869"/>
    </source>
</evidence>
<accession>A0AAJ6JSV8</accession>
<dbReference type="EMBL" id="CP092148">
    <property type="protein sequence ID" value="WGS67266.1"/>
    <property type="molecule type" value="Genomic_DNA"/>
</dbReference>
<keyword evidence="1" id="KW-0378">Hydrolase</keyword>
<keyword evidence="2" id="KW-0170">Cobalt</keyword>
<dbReference type="InterPro" id="IPR050072">
    <property type="entry name" value="Peptidase_M20A"/>
</dbReference>
<feature type="domain" description="Peptidase M20 dimerisation" evidence="3">
    <location>
        <begin position="158"/>
        <end position="237"/>
    </location>
</feature>
<sequence length="348" mass="41991">MYNFFFFLKFFLIKKTYSYCKEFYFKKIINYLKIYIFEIFKIRNTINLLFYNNKKYLFISHLDVVQEGFTKWITKPFNCKCYKKKIFCRGIIDMKGGFCSFFFLQKKNNFLLTNDEENVSIYGTQYVINILKNRNIVFLLYFGGEPTSSKIIGDNVKISRRGSYNFKIIFSGKQKHCAYIGKNVITYFLKKVFFLKKKIYKNEIIEINNINSISGSTNITPINFFLKINYRFLSYNNIIIIKKFFFLKFKNNLIYFRWILSGIPFICYKNFYLKKIFKSIFLIQNILSKINFLGGTSDLRYCYIFNNKIFIFEIGLLNNSIHKINEYSCFDNLFILNLIYFYFLNGIR</sequence>